<feature type="domain" description="RecX first three-helical" evidence="8">
    <location>
        <begin position="25"/>
        <end position="62"/>
    </location>
</feature>
<dbReference type="InterPro" id="IPR053926">
    <property type="entry name" value="RecX_HTH_1st"/>
</dbReference>
<accession>A0A6A8M3W1</accession>
<dbReference type="GO" id="GO:0006282">
    <property type="term" value="P:regulation of DNA repair"/>
    <property type="evidence" value="ECO:0007669"/>
    <property type="project" value="UniProtKB-UniRule"/>
</dbReference>
<evidence type="ECO:0000256" key="4">
    <source>
        <dbReference type="ARBA" id="ARBA00022490"/>
    </source>
</evidence>
<sequence length="186" mass="21509">MSGPKDNPGNRGSAESGKKNKSPMEEALNFLKHRMRTVSEMRERLKDRGYDPEEIKDTIQELKQLRYLDDVEYAQIFAGRSLEKGRGRLRIVRELEERGIDRETAENAVDDVSYEKGIDPFTAALQVARLEMEKLNYGRPQAGADSTEDQEEENRKIQKIGRKLARLGYSNSDVFKVMDRLRRDEQ</sequence>
<comment type="function">
    <text evidence="5">Modulates RecA activity.</text>
</comment>
<evidence type="ECO:0000256" key="1">
    <source>
        <dbReference type="ARBA" id="ARBA00004496"/>
    </source>
</evidence>
<comment type="subcellular location">
    <subcellularLocation>
        <location evidence="1 5">Cytoplasm</location>
    </subcellularLocation>
</comment>
<reference evidence="9" key="1">
    <citation type="submission" date="2019-09" db="EMBL/GenBank/DDBJ databases">
        <title>In-depth cultivation of the pig gut microbiome towards novel bacterial diversity and tailored functional studies.</title>
        <authorList>
            <person name="Wylensek D."/>
            <person name="Hitch T.C.A."/>
            <person name="Clavel T."/>
        </authorList>
    </citation>
    <scope>NUCLEOTIDE SEQUENCE</scope>
    <source>
        <strain evidence="9">RF-744-FAT-WT-3</strain>
    </source>
</reference>
<dbReference type="Gene3D" id="1.10.10.10">
    <property type="entry name" value="Winged helix-like DNA-binding domain superfamily/Winged helix DNA-binding domain"/>
    <property type="match status" value="2"/>
</dbReference>
<evidence type="ECO:0000256" key="3">
    <source>
        <dbReference type="ARBA" id="ARBA00018111"/>
    </source>
</evidence>
<dbReference type="InterPro" id="IPR036388">
    <property type="entry name" value="WH-like_DNA-bd_sf"/>
</dbReference>
<name>A0A6A8M3W1_9FIRM</name>
<feature type="region of interest" description="Disordered" evidence="6">
    <location>
        <begin position="138"/>
        <end position="157"/>
    </location>
</feature>
<dbReference type="AlphaFoldDB" id="A0A6A8M3W1"/>
<dbReference type="InterPro" id="IPR053924">
    <property type="entry name" value="RecX_HTH_2nd"/>
</dbReference>
<evidence type="ECO:0000259" key="8">
    <source>
        <dbReference type="Pfam" id="PF21982"/>
    </source>
</evidence>
<dbReference type="InterPro" id="IPR003783">
    <property type="entry name" value="Regulatory_RecX"/>
</dbReference>
<dbReference type="Pfam" id="PF21982">
    <property type="entry name" value="RecX_HTH1"/>
    <property type="match status" value="1"/>
</dbReference>
<organism evidence="9">
    <name type="scientific">Baileyella intestinalis</name>
    <dbReference type="NCBI Taxonomy" id="2606709"/>
    <lineage>
        <taxon>Bacteria</taxon>
        <taxon>Bacillati</taxon>
        <taxon>Bacillota</taxon>
        <taxon>Clostridia</taxon>
        <taxon>Peptostreptococcales</taxon>
        <taxon>Anaerovoracaceae</taxon>
        <taxon>Baileyella</taxon>
    </lineage>
</organism>
<evidence type="ECO:0000259" key="7">
    <source>
        <dbReference type="Pfam" id="PF02631"/>
    </source>
</evidence>
<evidence type="ECO:0000313" key="9">
    <source>
        <dbReference type="EMBL" id="MST68042.1"/>
    </source>
</evidence>
<dbReference type="GO" id="GO:0005737">
    <property type="term" value="C:cytoplasm"/>
    <property type="evidence" value="ECO:0007669"/>
    <property type="project" value="UniProtKB-SubCell"/>
</dbReference>
<dbReference type="PANTHER" id="PTHR33602">
    <property type="entry name" value="REGULATORY PROTEIN RECX FAMILY PROTEIN"/>
    <property type="match status" value="1"/>
</dbReference>
<gene>
    <name evidence="5" type="primary">recX</name>
    <name evidence="9" type="ORF">FYJ66_00235</name>
</gene>
<evidence type="ECO:0000256" key="6">
    <source>
        <dbReference type="SAM" id="MobiDB-lite"/>
    </source>
</evidence>
<dbReference type="PANTHER" id="PTHR33602:SF1">
    <property type="entry name" value="REGULATORY PROTEIN RECX FAMILY PROTEIN"/>
    <property type="match status" value="1"/>
</dbReference>
<feature type="region of interest" description="Disordered" evidence="6">
    <location>
        <begin position="1"/>
        <end position="26"/>
    </location>
</feature>
<dbReference type="EMBL" id="VUNB01000001">
    <property type="protein sequence ID" value="MST68042.1"/>
    <property type="molecule type" value="Genomic_DNA"/>
</dbReference>
<dbReference type="Pfam" id="PF02631">
    <property type="entry name" value="RecX_HTH2"/>
    <property type="match status" value="1"/>
</dbReference>
<comment type="caution">
    <text evidence="9">The sequence shown here is derived from an EMBL/GenBank/DDBJ whole genome shotgun (WGS) entry which is preliminary data.</text>
</comment>
<dbReference type="RefSeq" id="WP_154571523.1">
    <property type="nucleotide sequence ID" value="NZ_VUNB01000001.1"/>
</dbReference>
<proteinExistence type="inferred from homology"/>
<evidence type="ECO:0000256" key="2">
    <source>
        <dbReference type="ARBA" id="ARBA00009695"/>
    </source>
</evidence>
<dbReference type="HAMAP" id="MF_01114">
    <property type="entry name" value="RecX"/>
    <property type="match status" value="1"/>
</dbReference>
<protein>
    <recommendedName>
        <fullName evidence="3 5">Regulatory protein RecX</fullName>
    </recommendedName>
</protein>
<evidence type="ECO:0000256" key="5">
    <source>
        <dbReference type="HAMAP-Rule" id="MF_01114"/>
    </source>
</evidence>
<comment type="similarity">
    <text evidence="2 5">Belongs to the RecX family.</text>
</comment>
<feature type="domain" description="RecX second three-helical" evidence="7">
    <location>
        <begin position="69"/>
        <end position="108"/>
    </location>
</feature>
<keyword evidence="4 5" id="KW-0963">Cytoplasm</keyword>